<gene>
    <name evidence="2" type="ORF">SISNIDRAFT_386065</name>
</gene>
<dbReference type="InterPro" id="IPR011009">
    <property type="entry name" value="Kinase-like_dom_sf"/>
</dbReference>
<dbReference type="Proteomes" id="UP000076722">
    <property type="component" value="Unassembled WGS sequence"/>
</dbReference>
<evidence type="ECO:0000259" key="1">
    <source>
        <dbReference type="PROSITE" id="PS50011"/>
    </source>
</evidence>
<dbReference type="AlphaFoldDB" id="A0A164QMV9"/>
<feature type="domain" description="Protein kinase" evidence="1">
    <location>
        <begin position="43"/>
        <end position="301"/>
    </location>
</feature>
<evidence type="ECO:0000313" key="3">
    <source>
        <dbReference type="Proteomes" id="UP000076722"/>
    </source>
</evidence>
<dbReference type="EMBL" id="KV419425">
    <property type="protein sequence ID" value="KZS89805.1"/>
    <property type="molecule type" value="Genomic_DNA"/>
</dbReference>
<dbReference type="OrthoDB" id="5987198at2759"/>
<dbReference type="PROSITE" id="PS50011">
    <property type="entry name" value="PROTEIN_KINASE_DOM"/>
    <property type="match status" value="1"/>
</dbReference>
<accession>A0A164QMV9</accession>
<name>A0A164QMV9_9AGAM</name>
<dbReference type="InterPro" id="IPR000719">
    <property type="entry name" value="Prot_kinase_dom"/>
</dbReference>
<dbReference type="GO" id="GO:0005524">
    <property type="term" value="F:ATP binding"/>
    <property type="evidence" value="ECO:0007669"/>
    <property type="project" value="InterPro"/>
</dbReference>
<dbReference type="Gene3D" id="1.10.510.10">
    <property type="entry name" value="Transferase(Phosphotransferase) domain 1"/>
    <property type="match status" value="1"/>
</dbReference>
<reference evidence="2 3" key="1">
    <citation type="journal article" date="2016" name="Mol. Biol. Evol.">
        <title>Comparative Genomics of Early-Diverging Mushroom-Forming Fungi Provides Insights into the Origins of Lignocellulose Decay Capabilities.</title>
        <authorList>
            <person name="Nagy L.G."/>
            <person name="Riley R."/>
            <person name="Tritt A."/>
            <person name="Adam C."/>
            <person name="Daum C."/>
            <person name="Floudas D."/>
            <person name="Sun H."/>
            <person name="Yadav J.S."/>
            <person name="Pangilinan J."/>
            <person name="Larsson K.H."/>
            <person name="Matsuura K."/>
            <person name="Barry K."/>
            <person name="Labutti K."/>
            <person name="Kuo R."/>
            <person name="Ohm R.A."/>
            <person name="Bhattacharya S.S."/>
            <person name="Shirouzu T."/>
            <person name="Yoshinaga Y."/>
            <person name="Martin F.M."/>
            <person name="Grigoriev I.V."/>
            <person name="Hibbett D.S."/>
        </authorList>
    </citation>
    <scope>NUCLEOTIDE SEQUENCE [LARGE SCALE GENOMIC DNA]</scope>
    <source>
        <strain evidence="2 3">HHB9708</strain>
    </source>
</reference>
<dbReference type="STRING" id="1314777.A0A164QMV9"/>
<sequence length="301" mass="34511">QLARTEQRWASYQPWLERIGYRLRRRYQPGWTPSWLTSGLSMIESEDALQIHIRGHVMDATRIEDGRRVMMKLLPTDSKELPVWQHLSSFNLQADPRNHCVPLLAAHPLPDTDETVLAVMPLLIYYDEIPFETLGELVQCIYTLIEGLAFLHEHNIAHLDICQSNTMMEPGALFPKGFHPCDPGRYTCPANPLKLLSAAPYSSRTIVPVQYYFIDFGESQWYSSYSARGYVRGPVGHSLSVPEFQSNRPYDPFPLDVRALGDMLQANLYNEYYDLDVLLPLITAMREDVPTKQPTAEEALR</sequence>
<protein>
    <recommendedName>
        <fullName evidence="1">Protein kinase domain-containing protein</fullName>
    </recommendedName>
</protein>
<evidence type="ECO:0000313" key="2">
    <source>
        <dbReference type="EMBL" id="KZS89805.1"/>
    </source>
</evidence>
<feature type="non-terminal residue" evidence="2">
    <location>
        <position position="301"/>
    </location>
</feature>
<proteinExistence type="predicted"/>
<organism evidence="2 3">
    <name type="scientific">Sistotremastrum niveocremeum HHB9708</name>
    <dbReference type="NCBI Taxonomy" id="1314777"/>
    <lineage>
        <taxon>Eukaryota</taxon>
        <taxon>Fungi</taxon>
        <taxon>Dikarya</taxon>
        <taxon>Basidiomycota</taxon>
        <taxon>Agaricomycotina</taxon>
        <taxon>Agaricomycetes</taxon>
        <taxon>Sistotremastrales</taxon>
        <taxon>Sistotremastraceae</taxon>
        <taxon>Sertulicium</taxon>
        <taxon>Sertulicium niveocremeum</taxon>
    </lineage>
</organism>
<feature type="non-terminal residue" evidence="2">
    <location>
        <position position="1"/>
    </location>
</feature>
<dbReference type="SUPFAM" id="SSF56112">
    <property type="entry name" value="Protein kinase-like (PK-like)"/>
    <property type="match status" value="1"/>
</dbReference>
<keyword evidence="3" id="KW-1185">Reference proteome</keyword>
<dbReference type="GO" id="GO:0004672">
    <property type="term" value="F:protein kinase activity"/>
    <property type="evidence" value="ECO:0007669"/>
    <property type="project" value="InterPro"/>
</dbReference>